<sequence length="204" mass="22923">MKSNKFIIFSLLLLPLLIKCQSSSSDENVYIFAQYDDNECTVPAQNNYSYFLTEGYCLTPDTYGLLRNVTLDMTYDSNSNTVTVNSYRNTVCDLTGIESTEVYNLNECNSGLFVYTSTRPLKLPTSSAMVIKVFDETCDGLLAGQFYFNGTVFYSADETSTTYFCSESQVPYETFCSRAIWGACETYDILKNCISHHPISVSCS</sequence>
<dbReference type="InParanoid" id="A0A151ZS80"/>
<reference evidence="2 3" key="1">
    <citation type="submission" date="2015-12" db="EMBL/GenBank/DDBJ databases">
        <title>Dictyostelia acquired genes for synthesis and detection of signals that induce cell-type specialization by lateral gene transfer from prokaryotes.</title>
        <authorList>
            <person name="Gloeckner G."/>
            <person name="Schaap P."/>
        </authorList>
    </citation>
    <scope>NUCLEOTIDE SEQUENCE [LARGE SCALE GENOMIC DNA]</scope>
    <source>
        <strain evidence="2 3">TK</strain>
    </source>
</reference>
<feature type="chain" id="PRO_5007593438" evidence="1">
    <location>
        <begin position="23"/>
        <end position="204"/>
    </location>
</feature>
<keyword evidence="1" id="KW-0732">Signal</keyword>
<dbReference type="Proteomes" id="UP000076078">
    <property type="component" value="Unassembled WGS sequence"/>
</dbReference>
<dbReference type="AlphaFoldDB" id="A0A151ZS80"/>
<accession>A0A151ZS80</accession>
<proteinExistence type="predicted"/>
<comment type="caution">
    <text evidence="2">The sequence shown here is derived from an EMBL/GenBank/DDBJ whole genome shotgun (WGS) entry which is preliminary data.</text>
</comment>
<evidence type="ECO:0000256" key="1">
    <source>
        <dbReference type="SAM" id="SignalP"/>
    </source>
</evidence>
<evidence type="ECO:0000313" key="3">
    <source>
        <dbReference type="Proteomes" id="UP000076078"/>
    </source>
</evidence>
<evidence type="ECO:0000313" key="2">
    <source>
        <dbReference type="EMBL" id="KYQ96806.1"/>
    </source>
</evidence>
<protein>
    <submittedName>
        <fullName evidence="2">Uncharacterized protein</fullName>
    </submittedName>
</protein>
<dbReference type="PANTHER" id="PTHR39523:SF1">
    <property type="entry name" value="TRANSMEMBRANE PROTEIN"/>
    <property type="match status" value="1"/>
</dbReference>
<dbReference type="InterPro" id="IPR021837">
    <property type="entry name" value="CfaA/B/C"/>
</dbReference>
<dbReference type="EMBL" id="LODT01000021">
    <property type="protein sequence ID" value="KYQ96806.1"/>
    <property type="molecule type" value="Genomic_DNA"/>
</dbReference>
<feature type="signal peptide" evidence="1">
    <location>
        <begin position="1"/>
        <end position="22"/>
    </location>
</feature>
<dbReference type="Pfam" id="PF11912">
    <property type="entry name" value="CfaA_B_C"/>
    <property type="match status" value="1"/>
</dbReference>
<dbReference type="PANTHER" id="PTHR39523">
    <property type="entry name" value="TRANSMEMBRANE PROTEIN"/>
    <property type="match status" value="1"/>
</dbReference>
<keyword evidence="3" id="KW-1185">Reference proteome</keyword>
<gene>
    <name evidence="2" type="ORF">DLAC_04109</name>
</gene>
<name>A0A151ZS80_TIELA</name>
<organism evidence="2 3">
    <name type="scientific">Tieghemostelium lacteum</name>
    <name type="common">Slime mold</name>
    <name type="synonym">Dictyostelium lacteum</name>
    <dbReference type="NCBI Taxonomy" id="361077"/>
    <lineage>
        <taxon>Eukaryota</taxon>
        <taxon>Amoebozoa</taxon>
        <taxon>Evosea</taxon>
        <taxon>Eumycetozoa</taxon>
        <taxon>Dictyostelia</taxon>
        <taxon>Dictyosteliales</taxon>
        <taxon>Raperosteliaceae</taxon>
        <taxon>Tieghemostelium</taxon>
    </lineage>
</organism>